<dbReference type="InterPro" id="IPR036641">
    <property type="entry name" value="HPT_dom_sf"/>
</dbReference>
<dbReference type="GO" id="GO:0052621">
    <property type="term" value="F:diguanylate cyclase activity"/>
    <property type="evidence" value="ECO:0007669"/>
    <property type="project" value="UniProtKB-EC"/>
</dbReference>
<evidence type="ECO:0000259" key="6">
    <source>
        <dbReference type="PROSITE" id="PS50110"/>
    </source>
</evidence>
<dbReference type="SUPFAM" id="SSF55073">
    <property type="entry name" value="Nucleotide cyclase"/>
    <property type="match status" value="1"/>
</dbReference>
<dbReference type="Gene3D" id="3.40.50.2300">
    <property type="match status" value="2"/>
</dbReference>
<evidence type="ECO:0000256" key="5">
    <source>
        <dbReference type="PROSITE-ProRule" id="PRU00169"/>
    </source>
</evidence>
<evidence type="ECO:0000259" key="8">
    <source>
        <dbReference type="PROSITE" id="PS50894"/>
    </source>
</evidence>
<comment type="catalytic activity">
    <reaction evidence="3">
        <text>2 GTP = 3',3'-c-di-GMP + 2 diphosphate</text>
        <dbReference type="Rhea" id="RHEA:24898"/>
        <dbReference type="ChEBI" id="CHEBI:33019"/>
        <dbReference type="ChEBI" id="CHEBI:37565"/>
        <dbReference type="ChEBI" id="CHEBI:58805"/>
        <dbReference type="EC" id="2.7.7.65"/>
    </reaction>
</comment>
<dbReference type="InterPro" id="IPR008207">
    <property type="entry name" value="Sig_transdc_His_kin_Hpt_dom"/>
</dbReference>
<feature type="domain" description="GGDEF" evidence="7">
    <location>
        <begin position="421"/>
        <end position="553"/>
    </location>
</feature>
<dbReference type="RefSeq" id="WP_316973525.1">
    <property type="nucleotide sequence ID" value="NZ_JAWIIJ010000005.1"/>
</dbReference>
<feature type="domain" description="Response regulatory" evidence="6">
    <location>
        <begin position="141"/>
        <end position="255"/>
    </location>
</feature>
<dbReference type="Gene3D" id="1.20.120.160">
    <property type="entry name" value="HPT domain"/>
    <property type="match status" value="1"/>
</dbReference>
<evidence type="ECO:0000259" key="7">
    <source>
        <dbReference type="PROSITE" id="PS50887"/>
    </source>
</evidence>
<keyword evidence="9" id="KW-0548">Nucleotidyltransferase</keyword>
<organism evidence="9 10">
    <name type="scientific">Marinobacter xestospongiae</name>
    <dbReference type="NCBI Taxonomy" id="994319"/>
    <lineage>
        <taxon>Bacteria</taxon>
        <taxon>Pseudomonadati</taxon>
        <taxon>Pseudomonadota</taxon>
        <taxon>Gammaproteobacteria</taxon>
        <taxon>Pseudomonadales</taxon>
        <taxon>Marinobacteraceae</taxon>
        <taxon>Marinobacter</taxon>
    </lineage>
</organism>
<reference evidence="9 10" key="1">
    <citation type="submission" date="2023-10" db="EMBL/GenBank/DDBJ databases">
        <title>Characteristics and mechanism of a salt-tolerant marine origin heterotrophic nitrifying- aerobic denitrifying bacteria Marinobacter xestospongiae HN1.</title>
        <authorList>
            <person name="Qi R."/>
        </authorList>
    </citation>
    <scope>NUCLEOTIDE SEQUENCE [LARGE SCALE GENOMIC DNA]</scope>
    <source>
        <strain evidence="9 10">HN1</strain>
    </source>
</reference>
<evidence type="ECO:0000313" key="10">
    <source>
        <dbReference type="Proteomes" id="UP001269819"/>
    </source>
</evidence>
<dbReference type="EMBL" id="JAWIIJ010000005">
    <property type="protein sequence ID" value="MDV2078848.1"/>
    <property type="molecule type" value="Genomic_DNA"/>
</dbReference>
<keyword evidence="10" id="KW-1185">Reference proteome</keyword>
<dbReference type="NCBIfam" id="TIGR00254">
    <property type="entry name" value="GGDEF"/>
    <property type="match status" value="1"/>
</dbReference>
<keyword evidence="5" id="KW-0597">Phosphoprotein</keyword>
<protein>
    <recommendedName>
        <fullName evidence="1">diguanylate cyclase</fullName>
        <ecNumber evidence="1">2.7.7.65</ecNumber>
    </recommendedName>
</protein>
<keyword evidence="2" id="KW-0902">Two-component regulatory system</keyword>
<dbReference type="SMART" id="SM00448">
    <property type="entry name" value="REC"/>
    <property type="match status" value="1"/>
</dbReference>
<feature type="domain" description="Response regulatory" evidence="6">
    <location>
        <begin position="265"/>
        <end position="381"/>
    </location>
</feature>
<dbReference type="InterPro" id="IPR029787">
    <property type="entry name" value="Nucleotide_cyclase"/>
</dbReference>
<keyword evidence="9" id="KW-0808">Transferase</keyword>
<dbReference type="SMART" id="SM00267">
    <property type="entry name" value="GGDEF"/>
    <property type="match status" value="1"/>
</dbReference>
<dbReference type="InterPro" id="IPR000160">
    <property type="entry name" value="GGDEF_dom"/>
</dbReference>
<dbReference type="SUPFAM" id="SSF47226">
    <property type="entry name" value="Histidine-containing phosphotransfer domain, HPT domain"/>
    <property type="match status" value="1"/>
</dbReference>
<dbReference type="PANTHER" id="PTHR45138:SF9">
    <property type="entry name" value="DIGUANYLATE CYCLASE DGCM-RELATED"/>
    <property type="match status" value="1"/>
</dbReference>
<accession>A0ABU3VX47</accession>
<dbReference type="InterPro" id="IPR011006">
    <property type="entry name" value="CheY-like_superfamily"/>
</dbReference>
<name>A0ABU3VX47_9GAMM</name>
<evidence type="ECO:0000256" key="3">
    <source>
        <dbReference type="ARBA" id="ARBA00034247"/>
    </source>
</evidence>
<dbReference type="Pfam" id="PF00072">
    <property type="entry name" value="Response_reg"/>
    <property type="match status" value="1"/>
</dbReference>
<dbReference type="Gene3D" id="3.30.70.270">
    <property type="match status" value="1"/>
</dbReference>
<feature type="modified residue" description="Phosphohistidine" evidence="4">
    <location>
        <position position="56"/>
    </location>
</feature>
<gene>
    <name evidence="9" type="ORF">RYS15_09130</name>
</gene>
<dbReference type="CDD" id="cd00156">
    <property type="entry name" value="REC"/>
    <property type="match status" value="1"/>
</dbReference>
<feature type="modified residue" description="4-aspartylphosphate" evidence="5">
    <location>
        <position position="314"/>
    </location>
</feature>
<dbReference type="PROSITE" id="PS50887">
    <property type="entry name" value="GGDEF"/>
    <property type="match status" value="1"/>
</dbReference>
<evidence type="ECO:0000256" key="1">
    <source>
        <dbReference type="ARBA" id="ARBA00012528"/>
    </source>
</evidence>
<proteinExistence type="predicted"/>
<feature type="modified residue" description="4-aspartylphosphate" evidence="5">
    <location>
        <position position="192"/>
    </location>
</feature>
<comment type="caution">
    <text evidence="9">The sequence shown here is derived from an EMBL/GenBank/DDBJ whole genome shotgun (WGS) entry which is preliminary data.</text>
</comment>
<dbReference type="Pfam" id="PF00990">
    <property type="entry name" value="GGDEF"/>
    <property type="match status" value="1"/>
</dbReference>
<dbReference type="Pfam" id="PF01627">
    <property type="entry name" value="Hpt"/>
    <property type="match status" value="1"/>
</dbReference>
<dbReference type="PROSITE" id="PS50110">
    <property type="entry name" value="RESPONSE_REGULATORY"/>
    <property type="match status" value="2"/>
</dbReference>
<dbReference type="CDD" id="cd01949">
    <property type="entry name" value="GGDEF"/>
    <property type="match status" value="1"/>
</dbReference>
<dbReference type="PANTHER" id="PTHR45138">
    <property type="entry name" value="REGULATORY COMPONENTS OF SENSORY TRANSDUCTION SYSTEM"/>
    <property type="match status" value="1"/>
</dbReference>
<dbReference type="EC" id="2.7.7.65" evidence="1"/>
<dbReference type="Proteomes" id="UP001269819">
    <property type="component" value="Unassembled WGS sequence"/>
</dbReference>
<evidence type="ECO:0000256" key="4">
    <source>
        <dbReference type="PROSITE-ProRule" id="PRU00110"/>
    </source>
</evidence>
<feature type="domain" description="HPt" evidence="8">
    <location>
        <begin position="13"/>
        <end position="118"/>
    </location>
</feature>
<dbReference type="InterPro" id="IPR001789">
    <property type="entry name" value="Sig_transdc_resp-reg_receiver"/>
</dbReference>
<dbReference type="PROSITE" id="PS50894">
    <property type="entry name" value="HPT"/>
    <property type="match status" value="1"/>
</dbReference>
<evidence type="ECO:0000313" key="9">
    <source>
        <dbReference type="EMBL" id="MDV2078848.1"/>
    </source>
</evidence>
<sequence length="566" mass="62575">MPSGGYQDVVNKLEALKAQFVARVVVELDDNVAKLHAVEGNAAGIRTLKQGYEWLHRLAGSAGTFGFQALGSQARKLEETLKQVVEMDSDDLSGLLATVLDEDFYQRLDSLPDLLKADAGDCAIPLLQRAVAEPEDGILQRVDLISANSEVREELEQGLSRYGYRVAVFDSPDGYRRDHASTGENLAALVADADLLDAVHGVVAELERHSDLPLVFVAHDESFDVRYRVADAGAGGFFTVPVDIPALADRIQQLNEEREERQGGKVLIVDDDDQLVEHYRLVLEAGGLEVVTVTHPPDVIRRLSEYRPDIVLMDIHMGDYSGINLARMIRFQPEWLGLPIIYLSSEQDRDEQISAIAEGADDFIEKPIRDHRLVKEVKARCVRARQLSKLASLDSLTGLLKHSLVKQELAKEFDRCRRYGLAAQVAMLDLDHFKRVNDSHGHAVGDVVIRALANLLRHRLRKTDIIGRYGGEEFVVILPDCSAEVAEEILQDVCGQFAGLVFAGDGEEFQVTLSAGVASLRNFASAEAALNAADEALYQRKRAGRNGVTLYQSQDPNHRDDQEARA</sequence>
<evidence type="ECO:0000256" key="2">
    <source>
        <dbReference type="ARBA" id="ARBA00023012"/>
    </source>
</evidence>
<dbReference type="InterPro" id="IPR043128">
    <property type="entry name" value="Rev_trsase/Diguanyl_cyclase"/>
</dbReference>
<dbReference type="SUPFAM" id="SSF52172">
    <property type="entry name" value="CheY-like"/>
    <property type="match status" value="2"/>
</dbReference>
<dbReference type="InterPro" id="IPR050469">
    <property type="entry name" value="Diguanylate_Cyclase"/>
</dbReference>